<reference evidence="1" key="1">
    <citation type="submission" date="2020-08" db="EMBL/GenBank/DDBJ databases">
        <title>Genome public.</title>
        <authorList>
            <person name="Liu C."/>
            <person name="Sun Q."/>
        </authorList>
    </citation>
    <scope>NUCLEOTIDE SEQUENCE</scope>
    <source>
        <strain evidence="1">NSJ-63</strain>
    </source>
</reference>
<gene>
    <name evidence="1" type="ORF">H8693_04245</name>
</gene>
<evidence type="ECO:0000313" key="1">
    <source>
        <dbReference type="EMBL" id="MBC8538143.1"/>
    </source>
</evidence>
<dbReference type="EMBL" id="JACRSS010000001">
    <property type="protein sequence ID" value="MBC8538143.1"/>
    <property type="molecule type" value="Genomic_DNA"/>
</dbReference>
<dbReference type="AlphaFoldDB" id="A0A926HWA2"/>
<name>A0A926HWA2_9FIRM</name>
<keyword evidence="2" id="KW-1185">Reference proteome</keyword>
<comment type="caution">
    <text evidence="1">The sequence shown here is derived from an EMBL/GenBank/DDBJ whole genome shotgun (WGS) entry which is preliminary data.</text>
</comment>
<dbReference type="Proteomes" id="UP000617951">
    <property type="component" value="Unassembled WGS sequence"/>
</dbReference>
<evidence type="ECO:0000313" key="2">
    <source>
        <dbReference type="Proteomes" id="UP000617951"/>
    </source>
</evidence>
<accession>A0A926HWA2</accession>
<dbReference type="RefSeq" id="WP_249279920.1">
    <property type="nucleotide sequence ID" value="NZ_JACRSS010000001.1"/>
</dbReference>
<sequence>MFETLARLYDGGAIQNCHLENAVDRGWITQSEKEEIITAAEKNTPR</sequence>
<protein>
    <submittedName>
        <fullName evidence="1">XkdX family protein</fullName>
    </submittedName>
</protein>
<organism evidence="1 2">
    <name type="scientific">Guopingia tenuis</name>
    <dbReference type="NCBI Taxonomy" id="2763656"/>
    <lineage>
        <taxon>Bacteria</taxon>
        <taxon>Bacillati</taxon>
        <taxon>Bacillota</taxon>
        <taxon>Clostridia</taxon>
        <taxon>Christensenellales</taxon>
        <taxon>Christensenellaceae</taxon>
        <taxon>Guopingia</taxon>
    </lineage>
</organism>
<proteinExistence type="predicted"/>